<evidence type="ECO:0000256" key="1">
    <source>
        <dbReference type="ARBA" id="ARBA00022741"/>
    </source>
</evidence>
<reference evidence="6 7" key="1">
    <citation type="submission" date="2021-07" db="EMBL/GenBank/DDBJ databases">
        <title>Paenibacillus radiodurans sp. nov., isolated from the southeastern edge of Tengger Desert.</title>
        <authorList>
            <person name="Zhang G."/>
        </authorList>
    </citation>
    <scope>NUCLEOTIDE SEQUENCE [LARGE SCALE GENOMIC DNA]</scope>
    <source>
        <strain evidence="6 7">CCM 7311</strain>
    </source>
</reference>
<evidence type="ECO:0000256" key="2">
    <source>
        <dbReference type="ARBA" id="ARBA00022840"/>
    </source>
</evidence>
<keyword evidence="2" id="KW-0067">ATP-binding</keyword>
<dbReference type="Pfam" id="PF13424">
    <property type="entry name" value="TPR_12"/>
    <property type="match status" value="1"/>
</dbReference>
<evidence type="ECO:0000256" key="3">
    <source>
        <dbReference type="ARBA" id="ARBA00023015"/>
    </source>
</evidence>
<proteinExistence type="predicted"/>
<organism evidence="6 7">
    <name type="scientific">Paenibacillus sepulcri</name>
    <dbReference type="NCBI Taxonomy" id="359917"/>
    <lineage>
        <taxon>Bacteria</taxon>
        <taxon>Bacillati</taxon>
        <taxon>Bacillota</taxon>
        <taxon>Bacilli</taxon>
        <taxon>Bacillales</taxon>
        <taxon>Paenibacillaceae</taxon>
        <taxon>Paenibacillus</taxon>
    </lineage>
</organism>
<dbReference type="PANTHER" id="PTHR16305:SF28">
    <property type="entry name" value="GUANYLATE CYCLASE DOMAIN-CONTAINING PROTEIN"/>
    <property type="match status" value="1"/>
</dbReference>
<dbReference type="InterPro" id="IPR036388">
    <property type="entry name" value="WH-like_DNA-bd_sf"/>
</dbReference>
<keyword evidence="4" id="KW-0804">Transcription</keyword>
<keyword evidence="3" id="KW-0805">Transcription regulation</keyword>
<evidence type="ECO:0000259" key="5">
    <source>
        <dbReference type="SMART" id="SM01043"/>
    </source>
</evidence>
<dbReference type="Pfam" id="PF03704">
    <property type="entry name" value="BTAD"/>
    <property type="match status" value="1"/>
</dbReference>
<dbReference type="InterPro" id="IPR016032">
    <property type="entry name" value="Sig_transdc_resp-reg_C-effctor"/>
</dbReference>
<dbReference type="SMART" id="SM01043">
    <property type="entry name" value="BTAD"/>
    <property type="match status" value="1"/>
</dbReference>
<keyword evidence="7" id="KW-1185">Reference proteome</keyword>
<dbReference type="InterPro" id="IPR041664">
    <property type="entry name" value="AAA_16"/>
</dbReference>
<dbReference type="Proteomes" id="UP001519887">
    <property type="component" value="Unassembled WGS sequence"/>
</dbReference>
<comment type="caution">
    <text evidence="6">The sequence shown here is derived from an EMBL/GenBank/DDBJ whole genome shotgun (WGS) entry which is preliminary data.</text>
</comment>
<feature type="non-terminal residue" evidence="6">
    <location>
        <position position="918"/>
    </location>
</feature>
<dbReference type="SUPFAM" id="SSF52540">
    <property type="entry name" value="P-loop containing nucleoside triphosphate hydrolases"/>
    <property type="match status" value="1"/>
</dbReference>
<dbReference type="InterPro" id="IPR005158">
    <property type="entry name" value="BTAD"/>
</dbReference>
<dbReference type="Gene3D" id="1.25.40.10">
    <property type="entry name" value="Tetratricopeptide repeat domain"/>
    <property type="match status" value="2"/>
</dbReference>
<dbReference type="PANTHER" id="PTHR16305">
    <property type="entry name" value="TESTICULAR SOLUBLE ADENYLYL CYCLASE"/>
    <property type="match status" value="1"/>
</dbReference>
<name>A0ABS7C643_9BACL</name>
<dbReference type="InterPro" id="IPR011990">
    <property type="entry name" value="TPR-like_helical_dom_sf"/>
</dbReference>
<dbReference type="SUPFAM" id="SSF48452">
    <property type="entry name" value="TPR-like"/>
    <property type="match status" value="2"/>
</dbReference>
<dbReference type="InterPro" id="IPR027417">
    <property type="entry name" value="P-loop_NTPase"/>
</dbReference>
<protein>
    <submittedName>
        <fullName evidence="6">AAA family ATPase</fullName>
    </submittedName>
</protein>
<sequence>MAGCRFKLLGSLQIELDDEVITPLPGGKARLLLAYLILSFDMPQSRRQIAFDFWPDSTEKQALSNLRKVIHDLRESFPQMDPYLKITPAYLQWNNELPCYSDVYEFEQAAKGQSLHMLQEAEELYRGELLPGYYEDWLNAKRELLAQLYADVLEKLIAILETQREYSSALFFANKLLIQNRLREETYRTLMRLYALKNDMAGVAQTYQQLQGVLEAEFGIGPAEATLQLFERLVQNRCGHAAAVHSETPFIGRTAEWESMLSVWKQAAAGQSSLIVLKGEAGIGKTRLSREFMAWVKGRGIQTVFAGCYLSVRSISYTPVTSWLRSLPLPQLNPVCLSELARLLPELLEEYPDLAAPNPVQENWQLNKWYEAIERMLLAEQPLLLILDDIQWSDTGTLQLISFLLRGDSRTKLLVAATMRTDEDANGAVTHLLSSLRTERKLTEIELAPFSETDTKRLMTATVGDVLADRHSAGLYAETGGNPLFIVETMREWQTGSDKNEFRLSPMVITVIENRLNRLSPIDRQLVSAMAAIGRPASAAFMTILTDMEEEAVLERIEQLVLVKVLQETGDGKYDFAHDMIRESAYKLKSESRRRQCHRQIAHSLNVFHHGQTETAAAEIALHFELAGMNREAIVYYEMAALAAEKIYANETRINYYQKLCILLPFGQILPILMKLGEALIITGNWKESERIYKQWFERSGSSATIQERSLCDVALGNCLRMQGKYEEASFHLERALRCFELLDDYSGLSTVYVTLGTLHYYRGKYDEVLYYLMKRMELPGIGNQTREDCRSFGIIGHIYYDRCEYDQSIHWIKKQIALATETGDKYTIEQAMGVLAMVYMDMDEMDLAFGFIVDKMEISKSIGDRMGFAIAHGMLGKYYLCHGELEQAAPCIAFCLEEAVWVKDLRIAGIMLGFEGL</sequence>
<evidence type="ECO:0000256" key="4">
    <source>
        <dbReference type="ARBA" id="ARBA00023163"/>
    </source>
</evidence>
<feature type="domain" description="Bacterial transcriptional activator" evidence="5">
    <location>
        <begin position="101"/>
        <end position="234"/>
    </location>
</feature>
<dbReference type="SUPFAM" id="SSF46894">
    <property type="entry name" value="C-terminal effector domain of the bipartite response regulators"/>
    <property type="match status" value="1"/>
</dbReference>
<keyword evidence="1" id="KW-0547">Nucleotide-binding</keyword>
<dbReference type="Pfam" id="PF13191">
    <property type="entry name" value="AAA_16"/>
    <property type="match status" value="1"/>
</dbReference>
<gene>
    <name evidence="6" type="ORF">K0U00_20370</name>
</gene>
<accession>A0ABS7C643</accession>
<evidence type="ECO:0000313" key="6">
    <source>
        <dbReference type="EMBL" id="MBW7456393.1"/>
    </source>
</evidence>
<dbReference type="EMBL" id="JAHZIK010000566">
    <property type="protein sequence ID" value="MBW7456393.1"/>
    <property type="molecule type" value="Genomic_DNA"/>
</dbReference>
<dbReference type="Gene3D" id="1.10.10.10">
    <property type="entry name" value="Winged helix-like DNA-binding domain superfamily/Winged helix DNA-binding domain"/>
    <property type="match status" value="1"/>
</dbReference>
<evidence type="ECO:0000313" key="7">
    <source>
        <dbReference type="Proteomes" id="UP001519887"/>
    </source>
</evidence>